<evidence type="ECO:0000256" key="1">
    <source>
        <dbReference type="SAM" id="SignalP"/>
    </source>
</evidence>
<organism evidence="2 3">
    <name type="scientific">Candidatus Sulfotelmatobacter kueseliae</name>
    <dbReference type="NCBI Taxonomy" id="2042962"/>
    <lineage>
        <taxon>Bacteria</taxon>
        <taxon>Pseudomonadati</taxon>
        <taxon>Acidobacteriota</taxon>
        <taxon>Terriglobia</taxon>
        <taxon>Terriglobales</taxon>
        <taxon>Candidatus Korobacteraceae</taxon>
        <taxon>Candidatus Sulfotelmatobacter</taxon>
    </lineage>
</organism>
<dbReference type="Proteomes" id="UP000238701">
    <property type="component" value="Unassembled WGS sequence"/>
</dbReference>
<proteinExistence type="predicted"/>
<dbReference type="EMBL" id="OMOD01000164">
    <property type="protein sequence ID" value="SPF46763.1"/>
    <property type="molecule type" value="Genomic_DNA"/>
</dbReference>
<name>A0A2U3L4B2_9BACT</name>
<gene>
    <name evidence="2" type="ORF">SBA1_680017</name>
</gene>
<protein>
    <submittedName>
        <fullName evidence="2">Putative Ig-like, group 2</fullName>
    </submittedName>
</protein>
<accession>A0A2U3L4B2</accession>
<evidence type="ECO:0000313" key="2">
    <source>
        <dbReference type="EMBL" id="SPF46763.1"/>
    </source>
</evidence>
<reference evidence="3" key="1">
    <citation type="submission" date="2018-02" db="EMBL/GenBank/DDBJ databases">
        <authorList>
            <person name="Hausmann B."/>
        </authorList>
    </citation>
    <scope>NUCLEOTIDE SEQUENCE [LARGE SCALE GENOMIC DNA]</scope>
    <source>
        <strain evidence="3">Peat soil MAG SbA1</strain>
    </source>
</reference>
<evidence type="ECO:0000313" key="3">
    <source>
        <dbReference type="Proteomes" id="UP000238701"/>
    </source>
</evidence>
<sequence length="223" mass="22318">MSSTKSKLRVMAALAALAALALAASCRGFFPAATLSSITIQPSAPQVAFSTPSQAPLQVWGTDSNNNRSQVTSGVSWSSLSPTIVSIDANTGVPNGLALGTGQVQASVQGLTAQATATVYITNVTAITVNPKQASISIASTTLTQSFSALATVGTSSLDVTSGATFVLSPANSNVTCALNTANTPNTYDCTATATSSAEGTYTLKASYPGTSVTGQATLNVTP</sequence>
<feature type="chain" id="PRO_5015422032" evidence="1">
    <location>
        <begin position="24"/>
        <end position="223"/>
    </location>
</feature>
<dbReference type="PROSITE" id="PS51257">
    <property type="entry name" value="PROKAR_LIPOPROTEIN"/>
    <property type="match status" value="1"/>
</dbReference>
<dbReference type="Gene3D" id="2.60.40.1080">
    <property type="match status" value="1"/>
</dbReference>
<keyword evidence="1" id="KW-0732">Signal</keyword>
<feature type="signal peptide" evidence="1">
    <location>
        <begin position="1"/>
        <end position="23"/>
    </location>
</feature>
<dbReference type="AlphaFoldDB" id="A0A2U3L4B2"/>
<dbReference type="SUPFAM" id="SSF49373">
    <property type="entry name" value="Invasin/intimin cell-adhesion fragments"/>
    <property type="match status" value="1"/>
</dbReference>
<dbReference type="InterPro" id="IPR008964">
    <property type="entry name" value="Invasin/intimin_cell_adhesion"/>
</dbReference>